<organism evidence="2 3">
    <name type="scientific">Chelatococcus caeni</name>
    <dbReference type="NCBI Taxonomy" id="1348468"/>
    <lineage>
        <taxon>Bacteria</taxon>
        <taxon>Pseudomonadati</taxon>
        <taxon>Pseudomonadota</taxon>
        <taxon>Alphaproteobacteria</taxon>
        <taxon>Hyphomicrobiales</taxon>
        <taxon>Chelatococcaceae</taxon>
        <taxon>Chelatococcus</taxon>
    </lineage>
</organism>
<name>A0A840BVQ2_9HYPH</name>
<evidence type="ECO:0000256" key="1">
    <source>
        <dbReference type="SAM" id="MobiDB-lite"/>
    </source>
</evidence>
<dbReference type="AlphaFoldDB" id="A0A840BVQ2"/>
<reference evidence="2 3" key="1">
    <citation type="submission" date="2020-08" db="EMBL/GenBank/DDBJ databases">
        <title>Genomic Encyclopedia of Type Strains, Phase IV (KMG-IV): sequencing the most valuable type-strain genomes for metagenomic binning, comparative biology and taxonomic classification.</title>
        <authorList>
            <person name="Goeker M."/>
        </authorList>
    </citation>
    <scope>NUCLEOTIDE SEQUENCE [LARGE SCALE GENOMIC DNA]</scope>
    <source>
        <strain evidence="2 3">DSM 103737</strain>
    </source>
</reference>
<dbReference type="EMBL" id="JACIEN010000002">
    <property type="protein sequence ID" value="MBB4017050.1"/>
    <property type="molecule type" value="Genomic_DNA"/>
</dbReference>
<keyword evidence="3" id="KW-1185">Reference proteome</keyword>
<proteinExistence type="predicted"/>
<comment type="caution">
    <text evidence="2">The sequence shown here is derived from an EMBL/GenBank/DDBJ whole genome shotgun (WGS) entry which is preliminary data.</text>
</comment>
<feature type="region of interest" description="Disordered" evidence="1">
    <location>
        <begin position="166"/>
        <end position="185"/>
    </location>
</feature>
<dbReference type="RefSeq" id="WP_183316541.1">
    <property type="nucleotide sequence ID" value="NZ_JACIEN010000002.1"/>
</dbReference>
<accession>A0A840BVQ2</accession>
<protein>
    <submittedName>
        <fullName evidence="2">Uncharacterized protein</fullName>
    </submittedName>
</protein>
<dbReference type="Proteomes" id="UP000577362">
    <property type="component" value="Unassembled WGS sequence"/>
</dbReference>
<evidence type="ECO:0000313" key="3">
    <source>
        <dbReference type="Proteomes" id="UP000577362"/>
    </source>
</evidence>
<sequence length="198" mass="20737">MTDLHTDARRLARGHALEGDEHFLAAVAAALEVLGPNARRDDVLGEAAARRIREERAQRDEAVDAARRDGAAAERERIRAIMTSAEAEGRRAVAEALAFSSDMPAAAAIEALRSAPKVSAAGWSEPPLTDEQRARAEAALAGRRARDADGGLVAYDSATGEQVAGAVVSGPDEPPKPGASKTKALWKDAIAEVNRAGT</sequence>
<evidence type="ECO:0000313" key="2">
    <source>
        <dbReference type="EMBL" id="MBB4017050.1"/>
    </source>
</evidence>
<gene>
    <name evidence="2" type="ORF">GGR16_002079</name>
</gene>